<dbReference type="InterPro" id="IPR021242">
    <property type="entry name" value="DUF2799"/>
</dbReference>
<organism evidence="1 2">
    <name type="scientific">Vibrio variabilis</name>
    <dbReference type="NCBI Taxonomy" id="990271"/>
    <lineage>
        <taxon>Bacteria</taxon>
        <taxon>Pseudomonadati</taxon>
        <taxon>Pseudomonadota</taxon>
        <taxon>Gammaproteobacteria</taxon>
        <taxon>Vibrionales</taxon>
        <taxon>Vibrionaceae</taxon>
        <taxon>Vibrio</taxon>
    </lineage>
</organism>
<comment type="caution">
    <text evidence="1">The sequence shown here is derived from an EMBL/GenBank/DDBJ whole genome shotgun (WGS) entry which is preliminary data.</text>
</comment>
<sequence length="122" mass="14377">MFRRLFIFITLSGFLTACSIQKQTLEEYWYGQGERLGRNGYQYNSETLKILKEKTPFKEIAYKEGYETGWQEFCDPYRAFEKGVQGKLYVAQCDGHPKEIMIKADWERGWQAFVSGEIFSVK</sequence>
<evidence type="ECO:0008006" key="3">
    <source>
        <dbReference type="Google" id="ProtNLM"/>
    </source>
</evidence>
<reference evidence="1 2" key="1">
    <citation type="submission" date="2014-10" db="EMBL/GenBank/DDBJ databases">
        <title>Genome sequencing of Vibrio variabilis T01.</title>
        <authorList>
            <person name="Chan K.-G."/>
            <person name="Mohamad N.I."/>
        </authorList>
    </citation>
    <scope>NUCLEOTIDE SEQUENCE [LARGE SCALE GENOMIC DNA]</scope>
    <source>
        <strain evidence="1 2">T01</strain>
    </source>
</reference>
<evidence type="ECO:0000313" key="1">
    <source>
        <dbReference type="EMBL" id="KHA59982.1"/>
    </source>
</evidence>
<dbReference type="PROSITE" id="PS51257">
    <property type="entry name" value="PROKAR_LIPOPROTEIN"/>
    <property type="match status" value="1"/>
</dbReference>
<evidence type="ECO:0000313" key="2">
    <source>
        <dbReference type="Proteomes" id="UP000030520"/>
    </source>
</evidence>
<accession>A0ABR4YAJ9</accession>
<dbReference type="Pfam" id="PF10973">
    <property type="entry name" value="DUF2799"/>
    <property type="match status" value="1"/>
</dbReference>
<keyword evidence="2" id="KW-1185">Reference proteome</keyword>
<proteinExistence type="predicted"/>
<dbReference type="EMBL" id="JRWM01000018">
    <property type="protein sequence ID" value="KHA59982.1"/>
    <property type="molecule type" value="Genomic_DNA"/>
</dbReference>
<gene>
    <name evidence="1" type="ORF">NL53_12800</name>
</gene>
<protein>
    <recommendedName>
        <fullName evidence="3">Lipoprotein</fullName>
    </recommendedName>
</protein>
<name>A0ABR4YAJ9_9VIBR</name>
<dbReference type="Proteomes" id="UP000030520">
    <property type="component" value="Unassembled WGS sequence"/>
</dbReference>